<dbReference type="Pfam" id="PF13673">
    <property type="entry name" value="Acetyltransf_10"/>
    <property type="match status" value="1"/>
</dbReference>
<dbReference type="Gene3D" id="3.40.630.30">
    <property type="match status" value="1"/>
</dbReference>
<accession>A0ABV5F615</accession>
<dbReference type="PANTHER" id="PTHR43451:SF1">
    <property type="entry name" value="ACETYLTRANSFERASE"/>
    <property type="match status" value="1"/>
</dbReference>
<comment type="caution">
    <text evidence="2">The sequence shown here is derived from an EMBL/GenBank/DDBJ whole genome shotgun (WGS) entry which is preliminary data.</text>
</comment>
<name>A0ABV5F615_9FLAO</name>
<evidence type="ECO:0000313" key="2">
    <source>
        <dbReference type="EMBL" id="MFB9054901.1"/>
    </source>
</evidence>
<dbReference type="InterPro" id="IPR016181">
    <property type="entry name" value="Acyl_CoA_acyltransferase"/>
</dbReference>
<dbReference type="EMBL" id="JBHMEZ010000032">
    <property type="protein sequence ID" value="MFB9054901.1"/>
    <property type="molecule type" value="Genomic_DNA"/>
</dbReference>
<dbReference type="CDD" id="cd04301">
    <property type="entry name" value="NAT_SF"/>
    <property type="match status" value="1"/>
</dbReference>
<proteinExistence type="predicted"/>
<keyword evidence="2" id="KW-0012">Acyltransferase</keyword>
<reference evidence="2 3" key="1">
    <citation type="submission" date="2024-09" db="EMBL/GenBank/DDBJ databases">
        <authorList>
            <person name="Sun Q."/>
            <person name="Mori K."/>
        </authorList>
    </citation>
    <scope>NUCLEOTIDE SEQUENCE [LARGE SCALE GENOMIC DNA]</scope>
    <source>
        <strain evidence="2 3">CECT 8286</strain>
    </source>
</reference>
<evidence type="ECO:0000313" key="3">
    <source>
        <dbReference type="Proteomes" id="UP001589605"/>
    </source>
</evidence>
<dbReference type="GO" id="GO:0016746">
    <property type="term" value="F:acyltransferase activity"/>
    <property type="evidence" value="ECO:0007669"/>
    <property type="project" value="UniProtKB-KW"/>
</dbReference>
<dbReference type="Proteomes" id="UP001589605">
    <property type="component" value="Unassembled WGS sequence"/>
</dbReference>
<evidence type="ECO:0000259" key="1">
    <source>
        <dbReference type="PROSITE" id="PS51186"/>
    </source>
</evidence>
<feature type="domain" description="N-acetyltransferase" evidence="1">
    <location>
        <begin position="3"/>
        <end position="155"/>
    </location>
</feature>
<dbReference type="PANTHER" id="PTHR43451">
    <property type="entry name" value="ACETYLTRANSFERASE (GNAT) FAMILY PROTEIN"/>
    <property type="match status" value="1"/>
</dbReference>
<dbReference type="EC" id="2.3.1.-" evidence="2"/>
<dbReference type="SUPFAM" id="SSF55729">
    <property type="entry name" value="Acyl-CoA N-acyltransferases (Nat)"/>
    <property type="match status" value="1"/>
</dbReference>
<dbReference type="InterPro" id="IPR000182">
    <property type="entry name" value="GNAT_dom"/>
</dbReference>
<sequence length="155" mass="18170">MDISIRQATAEDLPEITSLFRNTITHINSKHYNEKQITVWASGADETDLWLERISEFYFIVAENETEIVGFAYLKKGYYLDGLFVHKDYQRQGVASSLLRTMESQVMVEEFPEIRSDVSKTALPFFENKYYDIIKKQKKSFKGLVFENYIVKKTL</sequence>
<dbReference type="RefSeq" id="WP_382384537.1">
    <property type="nucleotide sequence ID" value="NZ_JBHMEZ010000032.1"/>
</dbReference>
<protein>
    <submittedName>
        <fullName evidence="2">GNAT family N-acetyltransferase</fullName>
        <ecNumber evidence="2">2.3.1.-</ecNumber>
    </submittedName>
</protein>
<keyword evidence="2" id="KW-0808">Transferase</keyword>
<keyword evidence="3" id="KW-1185">Reference proteome</keyword>
<gene>
    <name evidence="2" type="ORF">ACFFVB_17590</name>
</gene>
<dbReference type="InterPro" id="IPR052564">
    <property type="entry name" value="N-acetyltrans/Recomb-assoc"/>
</dbReference>
<organism evidence="2 3">
    <name type="scientific">Formosa undariae</name>
    <dbReference type="NCBI Taxonomy" id="1325436"/>
    <lineage>
        <taxon>Bacteria</taxon>
        <taxon>Pseudomonadati</taxon>
        <taxon>Bacteroidota</taxon>
        <taxon>Flavobacteriia</taxon>
        <taxon>Flavobacteriales</taxon>
        <taxon>Flavobacteriaceae</taxon>
        <taxon>Formosa</taxon>
    </lineage>
</organism>
<dbReference type="PROSITE" id="PS51186">
    <property type="entry name" value="GNAT"/>
    <property type="match status" value="1"/>
</dbReference>